<evidence type="ECO:0000256" key="10">
    <source>
        <dbReference type="SAM" id="MobiDB-lite"/>
    </source>
</evidence>
<dbReference type="InterPro" id="IPR010054">
    <property type="entry name" value="Type2_sec_GspG"/>
</dbReference>
<keyword evidence="6" id="KW-0997">Cell inner membrane</keyword>
<evidence type="ECO:0000256" key="11">
    <source>
        <dbReference type="SAM" id="Phobius"/>
    </source>
</evidence>
<evidence type="ECO:0000256" key="4">
    <source>
        <dbReference type="ARBA" id="ARBA00022475"/>
    </source>
</evidence>
<reference evidence="13" key="1">
    <citation type="journal article" date="2015" name="Proc. Natl. Acad. Sci. U.S.A.">
        <title>Networks of energetic and metabolic interactions define dynamics in microbial communities.</title>
        <authorList>
            <person name="Embree M."/>
            <person name="Liu J.K."/>
            <person name="Al-Bassam M.M."/>
            <person name="Zengler K."/>
        </authorList>
    </citation>
    <scope>NUCLEOTIDE SEQUENCE</scope>
</reference>
<dbReference type="PRINTS" id="PR00813">
    <property type="entry name" value="BCTERIALGSPG"/>
</dbReference>
<dbReference type="NCBIfam" id="TIGR01710">
    <property type="entry name" value="typeII_sec_gspG"/>
    <property type="match status" value="1"/>
</dbReference>
<accession>A0A0W8G6M1</accession>
<keyword evidence="5" id="KW-0488">Methylation</keyword>
<dbReference type="EMBL" id="LNQE01000176">
    <property type="protein sequence ID" value="KUG28783.1"/>
    <property type="molecule type" value="Genomic_DNA"/>
</dbReference>
<evidence type="ECO:0000256" key="9">
    <source>
        <dbReference type="ARBA" id="ARBA00023136"/>
    </source>
</evidence>
<dbReference type="PANTHER" id="PTHR30093">
    <property type="entry name" value="GENERAL SECRETION PATHWAY PROTEIN G"/>
    <property type="match status" value="1"/>
</dbReference>
<keyword evidence="9 11" id="KW-0472">Membrane</keyword>
<keyword evidence="7 11" id="KW-0812">Transmembrane</keyword>
<dbReference type="PANTHER" id="PTHR30093:SF44">
    <property type="entry name" value="TYPE II SECRETION SYSTEM CORE PROTEIN G"/>
    <property type="match status" value="1"/>
</dbReference>
<protein>
    <recommendedName>
        <fullName evidence="3">Type II secretion system core protein G</fullName>
    </recommendedName>
</protein>
<keyword evidence="4" id="KW-1003">Cell membrane</keyword>
<evidence type="ECO:0000313" key="13">
    <source>
        <dbReference type="EMBL" id="KUG28783.1"/>
    </source>
</evidence>
<dbReference type="InterPro" id="IPR000983">
    <property type="entry name" value="Bac_GSPG_pilin"/>
</dbReference>
<evidence type="ECO:0000256" key="6">
    <source>
        <dbReference type="ARBA" id="ARBA00022519"/>
    </source>
</evidence>
<evidence type="ECO:0000256" key="8">
    <source>
        <dbReference type="ARBA" id="ARBA00022989"/>
    </source>
</evidence>
<proteinExistence type="inferred from homology"/>
<dbReference type="AlphaFoldDB" id="A0A0W8G6M1"/>
<dbReference type="Pfam" id="PF08334">
    <property type="entry name" value="T2SSG"/>
    <property type="match status" value="1"/>
</dbReference>
<dbReference type="InterPro" id="IPR013545">
    <property type="entry name" value="T2SS_protein-GspG_C"/>
</dbReference>
<evidence type="ECO:0000256" key="1">
    <source>
        <dbReference type="ARBA" id="ARBA00004377"/>
    </source>
</evidence>
<organism evidence="13">
    <name type="scientific">hydrocarbon metagenome</name>
    <dbReference type="NCBI Taxonomy" id="938273"/>
    <lineage>
        <taxon>unclassified sequences</taxon>
        <taxon>metagenomes</taxon>
        <taxon>ecological metagenomes</taxon>
    </lineage>
</organism>
<feature type="compositionally biased region" description="Basic and acidic residues" evidence="10">
    <location>
        <begin position="138"/>
        <end position="152"/>
    </location>
</feature>
<gene>
    <name evidence="13" type="ORF">ASZ90_001335</name>
</gene>
<dbReference type="PROSITE" id="PS00409">
    <property type="entry name" value="PROKAR_NTER_METHYL"/>
    <property type="match status" value="1"/>
</dbReference>
<feature type="transmembrane region" description="Helical" evidence="11">
    <location>
        <begin position="20"/>
        <end position="39"/>
    </location>
</feature>
<sequence>MPQALPLRRTAALGQAGMTLIEIMVVIVILGILAGLVIPRIMDQPDKAKVVKAKMQMESLSTALKQYKIDNGVYPSTEQGLEALARKPSIGKIPKNYPEGGYLQKVPSDPWDNAYIYISPGEHGDFDIISRGADGEEGGEKADADIKSWELE</sequence>
<keyword evidence="8 11" id="KW-1133">Transmembrane helix</keyword>
<dbReference type="GO" id="GO:0015628">
    <property type="term" value="P:protein secretion by the type II secretion system"/>
    <property type="evidence" value="ECO:0007669"/>
    <property type="project" value="InterPro"/>
</dbReference>
<dbReference type="GO" id="GO:0015627">
    <property type="term" value="C:type II protein secretion system complex"/>
    <property type="evidence" value="ECO:0007669"/>
    <property type="project" value="InterPro"/>
</dbReference>
<evidence type="ECO:0000256" key="3">
    <source>
        <dbReference type="ARBA" id="ARBA00020042"/>
    </source>
</evidence>
<comment type="caution">
    <text evidence="13">The sequence shown here is derived from an EMBL/GenBank/DDBJ whole genome shotgun (WGS) entry which is preliminary data.</text>
</comment>
<comment type="similarity">
    <text evidence="2">Belongs to the GSP G family.</text>
</comment>
<feature type="region of interest" description="Disordered" evidence="10">
    <location>
        <begin position="130"/>
        <end position="152"/>
    </location>
</feature>
<dbReference type="SUPFAM" id="SSF54523">
    <property type="entry name" value="Pili subunits"/>
    <property type="match status" value="1"/>
</dbReference>
<dbReference type="InterPro" id="IPR045584">
    <property type="entry name" value="Pilin-like"/>
</dbReference>
<dbReference type="GO" id="GO:0005886">
    <property type="term" value="C:plasma membrane"/>
    <property type="evidence" value="ECO:0007669"/>
    <property type="project" value="UniProtKB-SubCell"/>
</dbReference>
<name>A0A0W8G6M1_9ZZZZ</name>
<dbReference type="Pfam" id="PF07963">
    <property type="entry name" value="N_methyl"/>
    <property type="match status" value="1"/>
</dbReference>
<dbReference type="Gene3D" id="3.30.700.10">
    <property type="entry name" value="Glycoprotein, Type 4 Pilin"/>
    <property type="match status" value="1"/>
</dbReference>
<feature type="domain" description="Type II secretion system protein GspG C-terminal" evidence="12">
    <location>
        <begin position="40"/>
        <end position="149"/>
    </location>
</feature>
<evidence type="ECO:0000256" key="5">
    <source>
        <dbReference type="ARBA" id="ARBA00022481"/>
    </source>
</evidence>
<evidence type="ECO:0000259" key="12">
    <source>
        <dbReference type="Pfam" id="PF08334"/>
    </source>
</evidence>
<evidence type="ECO:0000256" key="7">
    <source>
        <dbReference type="ARBA" id="ARBA00022692"/>
    </source>
</evidence>
<dbReference type="InterPro" id="IPR012902">
    <property type="entry name" value="N_methyl_site"/>
</dbReference>
<evidence type="ECO:0000256" key="2">
    <source>
        <dbReference type="ARBA" id="ARBA00009984"/>
    </source>
</evidence>
<comment type="subcellular location">
    <subcellularLocation>
        <location evidence="1">Cell inner membrane</location>
        <topology evidence="1">Single-pass membrane protein</topology>
    </subcellularLocation>
</comment>
<dbReference type="NCBIfam" id="TIGR02532">
    <property type="entry name" value="IV_pilin_GFxxxE"/>
    <property type="match status" value="1"/>
</dbReference>